<proteinExistence type="predicted"/>
<dbReference type="Proteomes" id="UP000663879">
    <property type="component" value="Unassembled WGS sequence"/>
</dbReference>
<protein>
    <submittedName>
        <fullName evidence="1">Uncharacterized protein</fullName>
    </submittedName>
</protein>
<evidence type="ECO:0000313" key="1">
    <source>
        <dbReference type="EMBL" id="CAF0782788.1"/>
    </source>
</evidence>
<reference evidence="1" key="1">
    <citation type="submission" date="2021-02" db="EMBL/GenBank/DDBJ databases">
        <authorList>
            <person name="Nowell W R."/>
        </authorList>
    </citation>
    <scope>NUCLEOTIDE SEQUENCE</scope>
    <source>
        <strain evidence="1">Ploen Becks lab</strain>
    </source>
</reference>
<feature type="non-terminal residue" evidence="1">
    <location>
        <position position="24"/>
    </location>
</feature>
<keyword evidence="2" id="KW-1185">Reference proteome</keyword>
<sequence>MIKRKLNLQFCYDTMNSPYFMEIM</sequence>
<accession>A0A813RLP1</accession>
<dbReference type="EMBL" id="CAJNOC010000613">
    <property type="protein sequence ID" value="CAF0782788.1"/>
    <property type="molecule type" value="Genomic_DNA"/>
</dbReference>
<name>A0A813RLP1_9BILA</name>
<gene>
    <name evidence="1" type="ORF">OXX778_LOCUS5552</name>
</gene>
<organism evidence="1 2">
    <name type="scientific">Brachionus calyciflorus</name>
    <dbReference type="NCBI Taxonomy" id="104777"/>
    <lineage>
        <taxon>Eukaryota</taxon>
        <taxon>Metazoa</taxon>
        <taxon>Spiralia</taxon>
        <taxon>Gnathifera</taxon>
        <taxon>Rotifera</taxon>
        <taxon>Eurotatoria</taxon>
        <taxon>Monogononta</taxon>
        <taxon>Pseudotrocha</taxon>
        <taxon>Ploima</taxon>
        <taxon>Brachionidae</taxon>
        <taxon>Brachionus</taxon>
    </lineage>
</organism>
<dbReference type="AlphaFoldDB" id="A0A813RLP1"/>
<comment type="caution">
    <text evidence="1">The sequence shown here is derived from an EMBL/GenBank/DDBJ whole genome shotgun (WGS) entry which is preliminary data.</text>
</comment>
<evidence type="ECO:0000313" key="2">
    <source>
        <dbReference type="Proteomes" id="UP000663879"/>
    </source>
</evidence>